<protein>
    <recommendedName>
        <fullName evidence="2">BTB domain-containing protein</fullName>
    </recommendedName>
</protein>
<reference evidence="1" key="1">
    <citation type="journal article" date="2020" name="Nature">
        <title>Giant virus diversity and host interactions through global metagenomics.</title>
        <authorList>
            <person name="Schulz F."/>
            <person name="Roux S."/>
            <person name="Paez-Espino D."/>
            <person name="Jungbluth S."/>
            <person name="Walsh D.A."/>
            <person name="Denef V.J."/>
            <person name="McMahon K.D."/>
            <person name="Konstantinidis K.T."/>
            <person name="Eloe-Fadrosh E.A."/>
            <person name="Kyrpides N.C."/>
            <person name="Woyke T."/>
        </authorList>
    </citation>
    <scope>NUCLEOTIDE SEQUENCE</scope>
    <source>
        <strain evidence="1">GVMAG-M-3300020192-26</strain>
    </source>
</reference>
<dbReference type="AlphaFoldDB" id="A0A6C0C856"/>
<sequence length="262" mass="30557">MANDFCAQNMTLIKINGIEYSLYNHVLKTMSIFNVLFDCETNIMPEITWNISANNVNKVLHIIMRSDYNIDPEDNLLKHIEIIEFMRYIGVTNNILEEYIEFATGDMLIEYINKCQKIPYDDVMLFIFDNHSHWRLVKTPGFYKEQRDATLTDEFKILIDEIVSAHFPINFQKRVIKSTILKNIPDYKNKQSLEGVVRSLMRSYKCFSCGEYRKQITTFVAGDLISRDGRDVVTAVERVFDMAANCMTEILISHDKNNLSFA</sequence>
<proteinExistence type="predicted"/>
<organism evidence="1">
    <name type="scientific">viral metagenome</name>
    <dbReference type="NCBI Taxonomy" id="1070528"/>
    <lineage>
        <taxon>unclassified sequences</taxon>
        <taxon>metagenomes</taxon>
        <taxon>organismal metagenomes</taxon>
    </lineage>
</organism>
<evidence type="ECO:0008006" key="2">
    <source>
        <dbReference type="Google" id="ProtNLM"/>
    </source>
</evidence>
<evidence type="ECO:0000313" key="1">
    <source>
        <dbReference type="EMBL" id="QHT00758.1"/>
    </source>
</evidence>
<name>A0A6C0C856_9ZZZZ</name>
<dbReference type="EMBL" id="MN739358">
    <property type="protein sequence ID" value="QHT00758.1"/>
    <property type="molecule type" value="Genomic_DNA"/>
</dbReference>
<accession>A0A6C0C856</accession>